<dbReference type="OrthoDB" id="9789133at2"/>
<keyword evidence="2" id="KW-1185">Reference proteome</keyword>
<sequence length="253" mass="27991">MFTALAACSSDNKKANESSYLQSMEKEEPHGISQDAYITNNGELGVSLLGHASIVFKYKGKVIHVDPYSKVADYSTQPKADLILLTHEHSDHLDTTAINQIKKSDTHFITSKVVNGLLGVGGVLNNGDITSFDSISIEAVPAYNIEHKTPEGVFYHPKGRGNGYVLTFGDKKVYVAGDTENIPEMTKLSDIYIAFLPKNLPYTMTDDMFVDAAKKVKPVYLYPYHFADFNDNDMEKALEGTNIKILVRPMSSK</sequence>
<dbReference type="AlphaFoldDB" id="A0A4Y8L978"/>
<gene>
    <name evidence="1" type="ORF">E2605_02010</name>
</gene>
<dbReference type="PANTHER" id="PTHR43546:SF3">
    <property type="entry name" value="UPF0173 METAL-DEPENDENT HYDROLASE MJ1163"/>
    <property type="match status" value="1"/>
</dbReference>
<keyword evidence="1" id="KW-0378">Hydrolase</keyword>
<evidence type="ECO:0000313" key="1">
    <source>
        <dbReference type="EMBL" id="TFD99209.1"/>
    </source>
</evidence>
<dbReference type="InterPro" id="IPR036866">
    <property type="entry name" value="RibonucZ/Hydroxyglut_hydro"/>
</dbReference>
<proteinExistence type="predicted"/>
<organism evidence="1 2">
    <name type="scientific">Dysgonomonas capnocytophagoides</name>
    <dbReference type="NCBI Taxonomy" id="45254"/>
    <lineage>
        <taxon>Bacteria</taxon>
        <taxon>Pseudomonadati</taxon>
        <taxon>Bacteroidota</taxon>
        <taxon>Bacteroidia</taxon>
        <taxon>Bacteroidales</taxon>
        <taxon>Dysgonomonadaceae</taxon>
        <taxon>Dysgonomonas</taxon>
    </lineage>
</organism>
<dbReference type="SUPFAM" id="SSF56281">
    <property type="entry name" value="Metallo-hydrolase/oxidoreductase"/>
    <property type="match status" value="1"/>
</dbReference>
<accession>A0A4Y8L978</accession>
<dbReference type="Gene3D" id="3.60.15.10">
    <property type="entry name" value="Ribonuclease Z/Hydroxyacylglutathione hydrolase-like"/>
    <property type="match status" value="1"/>
</dbReference>
<dbReference type="Pfam" id="PF13483">
    <property type="entry name" value="Lactamase_B_3"/>
    <property type="match status" value="1"/>
</dbReference>
<name>A0A4Y8L978_9BACT</name>
<protein>
    <submittedName>
        <fullName evidence="1">MBL fold metallo-hydrolase</fullName>
    </submittedName>
</protein>
<comment type="caution">
    <text evidence="1">The sequence shown here is derived from an EMBL/GenBank/DDBJ whole genome shotgun (WGS) entry which is preliminary data.</text>
</comment>
<dbReference type="Proteomes" id="UP000297861">
    <property type="component" value="Unassembled WGS sequence"/>
</dbReference>
<dbReference type="STRING" id="1121485.GCA_000426485_00074"/>
<reference evidence="1 2" key="1">
    <citation type="submission" date="2019-03" db="EMBL/GenBank/DDBJ databases">
        <title>San Antonio Military Medical Center submission to MRSN (WRAIR), pending publication.</title>
        <authorList>
            <person name="Blyth D.M."/>
            <person name="Mccarthy S.L."/>
            <person name="Schall S.E."/>
            <person name="Stam J.A."/>
            <person name="Ong A.C."/>
            <person name="Mcgann P.T."/>
        </authorList>
    </citation>
    <scope>NUCLEOTIDE SEQUENCE [LARGE SCALE GENOMIC DNA]</scope>
    <source>
        <strain evidence="1 2">MRSN571793</strain>
    </source>
</reference>
<dbReference type="GO" id="GO:0016787">
    <property type="term" value="F:hydrolase activity"/>
    <property type="evidence" value="ECO:0007669"/>
    <property type="project" value="UniProtKB-KW"/>
</dbReference>
<dbReference type="InterPro" id="IPR050114">
    <property type="entry name" value="UPF0173_UPF0282_UlaG_hydrolase"/>
</dbReference>
<evidence type="ECO:0000313" key="2">
    <source>
        <dbReference type="Proteomes" id="UP000297861"/>
    </source>
</evidence>
<dbReference type="PANTHER" id="PTHR43546">
    <property type="entry name" value="UPF0173 METAL-DEPENDENT HYDROLASE MJ1163-RELATED"/>
    <property type="match status" value="1"/>
</dbReference>
<dbReference type="EMBL" id="SOML01000001">
    <property type="protein sequence ID" value="TFD99209.1"/>
    <property type="molecule type" value="Genomic_DNA"/>
</dbReference>